<dbReference type="AlphaFoldDB" id="A0A0K0FJZ7"/>
<reference evidence="2" key="2">
    <citation type="submission" date="2015-08" db="UniProtKB">
        <authorList>
            <consortium name="WormBaseParasite"/>
        </authorList>
    </citation>
    <scope>IDENTIFICATION</scope>
</reference>
<reference evidence="1" key="1">
    <citation type="submission" date="2014-07" db="EMBL/GenBank/DDBJ databases">
        <authorList>
            <person name="Martin A.A"/>
            <person name="De Silva N."/>
        </authorList>
    </citation>
    <scope>NUCLEOTIDE SEQUENCE</scope>
</reference>
<evidence type="ECO:0000313" key="1">
    <source>
        <dbReference type="Proteomes" id="UP000035680"/>
    </source>
</evidence>
<name>A0A0K0FJZ7_STRVS</name>
<accession>A0A0K0FJZ7</accession>
<proteinExistence type="predicted"/>
<organism evidence="1 2">
    <name type="scientific">Strongyloides venezuelensis</name>
    <name type="common">Threadworm</name>
    <dbReference type="NCBI Taxonomy" id="75913"/>
    <lineage>
        <taxon>Eukaryota</taxon>
        <taxon>Metazoa</taxon>
        <taxon>Ecdysozoa</taxon>
        <taxon>Nematoda</taxon>
        <taxon>Chromadorea</taxon>
        <taxon>Rhabditida</taxon>
        <taxon>Tylenchina</taxon>
        <taxon>Panagrolaimomorpha</taxon>
        <taxon>Strongyloidoidea</taxon>
        <taxon>Strongyloididae</taxon>
        <taxon>Strongyloides</taxon>
    </lineage>
</organism>
<sequence length="346" mass="40376">MPLTRINKSSTISSSSDMSKSLSIDFLSNNCESTYYDNIFSTFENIKKNDCKRKSRQRGIINANLVNANYYKLSITPPCNYGLCKFNKVFISNFCPPMSTSKYYSNNCKDIGFYTPDYQSKYSEIPNYPISNSSKSHKTPTKTYKFLEENLNLPSIYNQQNYKNKSYSSNYNKPFYNFDQSYEVSNPPKHTPTFKSSKSFLKANHYIEKRNQKYNKEHFKLGPIKLSFIPIHYKSKNLYDNEETFNEYDDIISNNSLFLTPKSIKKSMSLNNIYQNISNKRSNQDPIYLTHAFPNSESLETGKFINSNDKRKHNLSLISNYGDLNNHFYGKKLKSSNIIFLNLLYI</sequence>
<protein>
    <submittedName>
        <fullName evidence="2">Uncharacterized protein</fullName>
    </submittedName>
</protein>
<evidence type="ECO:0000313" key="2">
    <source>
        <dbReference type="WBParaSite" id="SVE_0936000.1"/>
    </source>
</evidence>
<dbReference type="WBParaSite" id="SVE_0936000.1">
    <property type="protein sequence ID" value="SVE_0936000.1"/>
    <property type="gene ID" value="SVE_0936000"/>
</dbReference>
<dbReference type="Proteomes" id="UP000035680">
    <property type="component" value="Unassembled WGS sequence"/>
</dbReference>
<keyword evidence="1" id="KW-1185">Reference proteome</keyword>